<dbReference type="GO" id="GO:0006270">
    <property type="term" value="P:DNA replication initiation"/>
    <property type="evidence" value="ECO:0007669"/>
    <property type="project" value="UniProtKB-ARBA"/>
</dbReference>
<dbReference type="PRINTS" id="PR01727">
    <property type="entry name" value="DNABINDINGHU"/>
</dbReference>
<dbReference type="GO" id="GO:0005829">
    <property type="term" value="C:cytosol"/>
    <property type="evidence" value="ECO:0007669"/>
    <property type="project" value="TreeGrafter"/>
</dbReference>
<organism evidence="6 7">
    <name type="scientific">Plebeiibacterium marinum</name>
    <dbReference type="NCBI Taxonomy" id="2992111"/>
    <lineage>
        <taxon>Bacteria</taxon>
        <taxon>Pseudomonadati</taxon>
        <taxon>Bacteroidota</taxon>
        <taxon>Bacteroidia</taxon>
        <taxon>Marinilabiliales</taxon>
        <taxon>Marinilabiliaceae</taxon>
        <taxon>Plebeiibacterium</taxon>
    </lineage>
</organism>
<protein>
    <submittedName>
        <fullName evidence="6">HU family DNA-binding protein</fullName>
    </submittedName>
</protein>
<dbReference type="InterPro" id="IPR000119">
    <property type="entry name" value="Hist_DNA-bd"/>
</dbReference>
<dbReference type="GO" id="GO:1990103">
    <property type="term" value="C:DnaA-HU complex"/>
    <property type="evidence" value="ECO:0007669"/>
    <property type="project" value="UniProtKB-ARBA"/>
</dbReference>
<dbReference type="InterPro" id="IPR010992">
    <property type="entry name" value="IHF-like_DNA-bd_dom_sf"/>
</dbReference>
<dbReference type="PROSITE" id="PS00045">
    <property type="entry name" value="HISTONE_LIKE"/>
    <property type="match status" value="1"/>
</dbReference>
<evidence type="ECO:0000256" key="4">
    <source>
        <dbReference type="ARBA" id="ARBA00023125"/>
    </source>
</evidence>
<dbReference type="AlphaFoldDB" id="A0AAE3SL98"/>
<dbReference type="GO" id="GO:0003677">
    <property type="term" value="F:DNA binding"/>
    <property type="evidence" value="ECO:0007669"/>
    <property type="project" value="UniProtKB-KW"/>
</dbReference>
<evidence type="ECO:0000313" key="7">
    <source>
        <dbReference type="Proteomes" id="UP001207408"/>
    </source>
</evidence>
<accession>A0AAE3SL98</accession>
<dbReference type="GO" id="GO:0006351">
    <property type="term" value="P:DNA-templated transcription"/>
    <property type="evidence" value="ECO:0007669"/>
    <property type="project" value="UniProtKB-ARBA"/>
</dbReference>
<dbReference type="GO" id="GO:1990178">
    <property type="term" value="C:HU-DNA complex"/>
    <property type="evidence" value="ECO:0007669"/>
    <property type="project" value="UniProtKB-ARBA"/>
</dbReference>
<comment type="function">
    <text evidence="1">Histone-like DNA-binding protein which is capable of wrapping DNA to stabilize it, and thus to prevent its denaturation under extreme environmental conditions.</text>
</comment>
<evidence type="ECO:0000313" key="6">
    <source>
        <dbReference type="EMBL" id="MCW3807219.1"/>
    </source>
</evidence>
<dbReference type="GO" id="GO:0030261">
    <property type="term" value="P:chromosome condensation"/>
    <property type="evidence" value="ECO:0007669"/>
    <property type="project" value="UniProtKB-KW"/>
</dbReference>
<dbReference type="GO" id="GO:0042802">
    <property type="term" value="F:identical protein binding"/>
    <property type="evidence" value="ECO:0007669"/>
    <property type="project" value="UniProtKB-ARBA"/>
</dbReference>
<dbReference type="GO" id="GO:0030527">
    <property type="term" value="F:structural constituent of chromatin"/>
    <property type="evidence" value="ECO:0007669"/>
    <property type="project" value="InterPro"/>
</dbReference>
<keyword evidence="3" id="KW-0226">DNA condensation</keyword>
<name>A0AAE3SL98_9BACT</name>
<comment type="similarity">
    <text evidence="2 5">Belongs to the bacterial histone-like protein family.</text>
</comment>
<dbReference type="Pfam" id="PF00216">
    <property type="entry name" value="Bac_DNA_binding"/>
    <property type="match status" value="1"/>
</dbReference>
<dbReference type="PANTHER" id="PTHR33175:SF3">
    <property type="entry name" value="DNA-BINDING PROTEIN HU-BETA"/>
    <property type="match status" value="1"/>
</dbReference>
<evidence type="ECO:0000256" key="1">
    <source>
        <dbReference type="ARBA" id="ARBA00003819"/>
    </source>
</evidence>
<dbReference type="Proteomes" id="UP001207408">
    <property type="component" value="Unassembled WGS sequence"/>
</dbReference>
<proteinExistence type="inferred from homology"/>
<reference evidence="6" key="1">
    <citation type="submission" date="2022-10" db="EMBL/GenBank/DDBJ databases">
        <authorList>
            <person name="Yu W.X."/>
        </authorList>
    </citation>
    <scope>NUCLEOTIDE SEQUENCE</scope>
    <source>
        <strain evidence="6">D04</strain>
    </source>
</reference>
<dbReference type="SUPFAM" id="SSF47729">
    <property type="entry name" value="IHF-like DNA-binding proteins"/>
    <property type="match status" value="1"/>
</dbReference>
<dbReference type="FunFam" id="4.10.520.10:FF:000001">
    <property type="entry name" value="DNA-binding protein HU"/>
    <property type="match status" value="1"/>
</dbReference>
<gene>
    <name evidence="6" type="ORF">OM074_16400</name>
</gene>
<evidence type="ECO:0000256" key="5">
    <source>
        <dbReference type="RuleBase" id="RU003939"/>
    </source>
</evidence>
<dbReference type="EMBL" id="JAPDPI010000040">
    <property type="protein sequence ID" value="MCW3807219.1"/>
    <property type="molecule type" value="Genomic_DNA"/>
</dbReference>
<evidence type="ECO:0000256" key="3">
    <source>
        <dbReference type="ARBA" id="ARBA00023067"/>
    </source>
</evidence>
<dbReference type="Gene3D" id="4.10.520.10">
    <property type="entry name" value="IHF-like DNA-binding proteins"/>
    <property type="match status" value="1"/>
</dbReference>
<keyword evidence="7" id="KW-1185">Reference proteome</keyword>
<dbReference type="SMART" id="SM00411">
    <property type="entry name" value="BHL"/>
    <property type="match status" value="1"/>
</dbReference>
<dbReference type="PANTHER" id="PTHR33175">
    <property type="entry name" value="DNA-BINDING PROTEIN HU"/>
    <property type="match status" value="1"/>
</dbReference>
<dbReference type="InterPro" id="IPR020816">
    <property type="entry name" value="Histone-like_DNA-bd_CS"/>
</dbReference>
<keyword evidence="4 6" id="KW-0238">DNA-binding</keyword>
<sequence length="96" mass="10380">MKYYKEMNKQEFVNAIASESGLSKADSEKALNATTEAIKNALAKGESVQLIGFGTFSISERAARTGRNPQTGKEIQIAAKKVAKFKPGKALDETIN</sequence>
<evidence type="ECO:0000256" key="2">
    <source>
        <dbReference type="ARBA" id="ARBA00010529"/>
    </source>
</evidence>
<comment type="caution">
    <text evidence="6">The sequence shown here is derived from an EMBL/GenBank/DDBJ whole genome shotgun (WGS) entry which is preliminary data.</text>
</comment>
<dbReference type="CDD" id="cd13831">
    <property type="entry name" value="HU"/>
    <property type="match status" value="1"/>
</dbReference>